<name>A0A919UFA1_9ACTN</name>
<evidence type="ECO:0000313" key="3">
    <source>
        <dbReference type="Proteomes" id="UP000660611"/>
    </source>
</evidence>
<accession>A0A919UFA1</accession>
<dbReference type="RefSeq" id="WP_203851106.1">
    <property type="nucleotide sequence ID" value="NZ_BAAAVW010000001.1"/>
</dbReference>
<sequence>MTLADEQRALVEALVAGGDVPVGFAAAGVLATRAALRRKRAGEVARAWPFLAASFGEGWHATFGHWAEGRPPQGSLRDGWDLARAVKDTLPPLAREELAEREAAFTYDGVTAPVPRNRLAARLRRLPSRLLPARLLPTRLLPTRLLPSRHGSGPA</sequence>
<dbReference type="AlphaFoldDB" id="A0A919UFA1"/>
<dbReference type="Proteomes" id="UP000660611">
    <property type="component" value="Unassembled WGS sequence"/>
</dbReference>
<evidence type="ECO:0000259" key="1">
    <source>
        <dbReference type="Pfam" id="PF26136"/>
    </source>
</evidence>
<feature type="domain" description="SCO6045-like C-terminal" evidence="1">
    <location>
        <begin position="4"/>
        <end position="87"/>
    </location>
</feature>
<reference evidence="2" key="1">
    <citation type="submission" date="2021-01" db="EMBL/GenBank/DDBJ databases">
        <title>Whole genome shotgun sequence of Dactylosporangium siamense NBRC 106093.</title>
        <authorList>
            <person name="Komaki H."/>
            <person name="Tamura T."/>
        </authorList>
    </citation>
    <scope>NUCLEOTIDE SEQUENCE</scope>
    <source>
        <strain evidence="2">NBRC 106093</strain>
    </source>
</reference>
<protein>
    <recommendedName>
        <fullName evidence="1">SCO6045-like C-terminal domain-containing protein</fullName>
    </recommendedName>
</protein>
<comment type="caution">
    <text evidence="2">The sequence shown here is derived from an EMBL/GenBank/DDBJ whole genome shotgun (WGS) entry which is preliminary data.</text>
</comment>
<dbReference type="EMBL" id="BONQ01000118">
    <property type="protein sequence ID" value="GIG49435.1"/>
    <property type="molecule type" value="Genomic_DNA"/>
</dbReference>
<keyword evidence="3" id="KW-1185">Reference proteome</keyword>
<organism evidence="2 3">
    <name type="scientific">Dactylosporangium siamense</name>
    <dbReference type="NCBI Taxonomy" id="685454"/>
    <lineage>
        <taxon>Bacteria</taxon>
        <taxon>Bacillati</taxon>
        <taxon>Actinomycetota</taxon>
        <taxon>Actinomycetes</taxon>
        <taxon>Micromonosporales</taxon>
        <taxon>Micromonosporaceae</taxon>
        <taxon>Dactylosporangium</taxon>
    </lineage>
</organism>
<dbReference type="Pfam" id="PF26136">
    <property type="entry name" value="SCO6045_C"/>
    <property type="match status" value="1"/>
</dbReference>
<proteinExistence type="predicted"/>
<gene>
    <name evidence="2" type="ORF">Dsi01nite_074760</name>
</gene>
<dbReference type="InterPro" id="IPR058711">
    <property type="entry name" value="SCO6045-like_C"/>
</dbReference>
<evidence type="ECO:0000313" key="2">
    <source>
        <dbReference type="EMBL" id="GIG49435.1"/>
    </source>
</evidence>